<protein>
    <submittedName>
        <fullName evidence="1">Uncharacterized protein</fullName>
    </submittedName>
</protein>
<gene>
    <name evidence="1" type="ORF">CLV60_10918</name>
</gene>
<evidence type="ECO:0000313" key="1">
    <source>
        <dbReference type="EMBL" id="PSL26527.1"/>
    </source>
</evidence>
<dbReference type="Proteomes" id="UP000241964">
    <property type="component" value="Unassembled WGS sequence"/>
</dbReference>
<name>A0A2P8FXS6_9BACT</name>
<sequence>MFSANDLSQIMLPTERLSTTTPFNRKSYGTKKPAPWKGNRLGEVQYAF</sequence>
<comment type="caution">
    <text evidence="1">The sequence shown here is derived from an EMBL/GenBank/DDBJ whole genome shotgun (WGS) entry which is preliminary data.</text>
</comment>
<reference evidence="1 2" key="1">
    <citation type="submission" date="2018-03" db="EMBL/GenBank/DDBJ databases">
        <title>Genomic Encyclopedia of Archaeal and Bacterial Type Strains, Phase II (KMG-II): from individual species to whole genera.</title>
        <authorList>
            <person name="Goeker M."/>
        </authorList>
    </citation>
    <scope>NUCLEOTIDE SEQUENCE [LARGE SCALE GENOMIC DNA]</scope>
    <source>
        <strain evidence="1 2">DSM 29057</strain>
    </source>
</reference>
<proteinExistence type="predicted"/>
<keyword evidence="2" id="KW-1185">Reference proteome</keyword>
<organism evidence="1 2">
    <name type="scientific">Dyadobacter jiangsuensis</name>
    <dbReference type="NCBI Taxonomy" id="1591085"/>
    <lineage>
        <taxon>Bacteria</taxon>
        <taxon>Pseudomonadati</taxon>
        <taxon>Bacteroidota</taxon>
        <taxon>Cytophagia</taxon>
        <taxon>Cytophagales</taxon>
        <taxon>Spirosomataceae</taxon>
        <taxon>Dyadobacter</taxon>
    </lineage>
</organism>
<evidence type="ECO:0000313" key="2">
    <source>
        <dbReference type="Proteomes" id="UP000241964"/>
    </source>
</evidence>
<dbReference type="EMBL" id="PYAS01000009">
    <property type="protein sequence ID" value="PSL26527.1"/>
    <property type="molecule type" value="Genomic_DNA"/>
</dbReference>
<dbReference type="AlphaFoldDB" id="A0A2P8FXS6"/>
<accession>A0A2P8FXS6</accession>